<dbReference type="PANTHER" id="PTHR43428:SF1">
    <property type="entry name" value="ARSENATE REDUCTASE"/>
    <property type="match status" value="1"/>
</dbReference>
<comment type="caution">
    <text evidence="3">The sequence shown here is derived from an EMBL/GenBank/DDBJ whole genome shotgun (WGS) entry which is preliminary data.</text>
</comment>
<evidence type="ECO:0000313" key="3">
    <source>
        <dbReference type="EMBL" id="TMR39516.1"/>
    </source>
</evidence>
<evidence type="ECO:0000259" key="2">
    <source>
        <dbReference type="SMART" id="SM00226"/>
    </source>
</evidence>
<dbReference type="InterPro" id="IPR048716">
    <property type="entry name" value="Phosphatase-like_N"/>
</dbReference>
<evidence type="ECO:0000256" key="1">
    <source>
        <dbReference type="ARBA" id="ARBA00022849"/>
    </source>
</evidence>
<dbReference type="AlphaFoldDB" id="A0A5S4H330"/>
<gene>
    <name evidence="3" type="ORF">ETD96_14205</name>
</gene>
<sequence>MSGRRTVTCTPGEALFDRIAARLAARFHGLVSVETARRLVTDSYRQLHATARVDAHLVVLAERFAAARLTALAQAEGRLDKPVPEVLFVCDANAGRSQMAAALAMTRGCGRLHARSAGSAPAAELELAVVDVMAEIGVDLSAEFPKPLTDELVAAADLVITLGCGGACPLLPHTRYLDWAVPDPAHQPLAEIRRIRDELDLLVTDLLTTLDQPGLEQRRNAGA</sequence>
<dbReference type="PANTHER" id="PTHR43428">
    <property type="entry name" value="ARSENATE REDUCTASE"/>
    <property type="match status" value="1"/>
</dbReference>
<dbReference type="GO" id="GO:0046685">
    <property type="term" value="P:response to arsenic-containing substance"/>
    <property type="evidence" value="ECO:0007669"/>
    <property type="project" value="UniProtKB-KW"/>
</dbReference>
<dbReference type="Pfam" id="PF01451">
    <property type="entry name" value="LMWPc"/>
    <property type="match status" value="1"/>
</dbReference>
<name>A0A5S4H330_9ACTN</name>
<reference evidence="3 4" key="1">
    <citation type="submission" date="2019-05" db="EMBL/GenBank/DDBJ databases">
        <title>Draft genome sequence of Actinomadura geliboluensis A8036.</title>
        <authorList>
            <person name="Saricaoglu S."/>
            <person name="Isik K."/>
        </authorList>
    </citation>
    <scope>NUCLEOTIDE SEQUENCE [LARGE SCALE GENOMIC DNA]</scope>
    <source>
        <strain evidence="3 4">A8036</strain>
    </source>
</reference>
<accession>A0A5S4H330</accession>
<dbReference type="SMART" id="SM00226">
    <property type="entry name" value="LMWPc"/>
    <property type="match status" value="1"/>
</dbReference>
<dbReference type="SUPFAM" id="SSF52788">
    <property type="entry name" value="Phosphotyrosine protein phosphatases I"/>
    <property type="match status" value="1"/>
</dbReference>
<dbReference type="Pfam" id="PF21234">
    <property type="entry name" value="Phosphatase-like_N"/>
    <property type="match status" value="1"/>
</dbReference>
<dbReference type="EMBL" id="VCKZ01000084">
    <property type="protein sequence ID" value="TMR39516.1"/>
    <property type="molecule type" value="Genomic_DNA"/>
</dbReference>
<dbReference type="OrthoDB" id="9799372at2"/>
<dbReference type="NCBIfam" id="NF046112">
    <property type="entry name" value="MSMEG_6209_Nter"/>
    <property type="match status" value="1"/>
</dbReference>
<proteinExistence type="predicted"/>
<dbReference type="InterPro" id="IPR023485">
    <property type="entry name" value="Ptyr_pPase"/>
</dbReference>
<dbReference type="InterPro" id="IPR036196">
    <property type="entry name" value="Ptyr_pPase_sf"/>
</dbReference>
<dbReference type="Gene3D" id="3.40.50.2300">
    <property type="match status" value="1"/>
</dbReference>
<feature type="domain" description="Phosphotyrosine protein phosphatase I" evidence="2">
    <location>
        <begin position="84"/>
        <end position="209"/>
    </location>
</feature>
<organism evidence="3 4">
    <name type="scientific">Actinomadura geliboluensis</name>
    <dbReference type="NCBI Taxonomy" id="882440"/>
    <lineage>
        <taxon>Bacteria</taxon>
        <taxon>Bacillati</taxon>
        <taxon>Actinomycetota</taxon>
        <taxon>Actinomycetes</taxon>
        <taxon>Streptosporangiales</taxon>
        <taxon>Thermomonosporaceae</taxon>
        <taxon>Actinomadura</taxon>
    </lineage>
</organism>
<dbReference type="Gene3D" id="1.10.8.1060">
    <property type="entry name" value="Corynebacterium glutamicum thioredoxin-dependent arsenate reductase, N-terminal domain"/>
    <property type="match status" value="1"/>
</dbReference>
<protein>
    <submittedName>
        <fullName evidence="3">Arsenate reductase ArsC</fullName>
    </submittedName>
</protein>
<keyword evidence="1" id="KW-0059">Arsenical resistance</keyword>
<keyword evidence="4" id="KW-1185">Reference proteome</keyword>
<evidence type="ECO:0000313" key="4">
    <source>
        <dbReference type="Proteomes" id="UP000305238"/>
    </source>
</evidence>
<dbReference type="Proteomes" id="UP000305238">
    <property type="component" value="Unassembled WGS sequence"/>
</dbReference>